<protein>
    <submittedName>
        <fullName evidence="1">Uncharacterized protein</fullName>
    </submittedName>
</protein>
<sequence length="95" mass="11045">MNEYSELMKRIATGVYLELFKELGDEAVVDTIVEASKDQKQIILKINLNEDYSDQIIDSLFALNSKHIDEKNVEEIEEEILEPGMEKWEREIGLI</sequence>
<dbReference type="Proteomes" id="UP000178622">
    <property type="component" value="Unassembled WGS sequence"/>
</dbReference>
<dbReference type="EMBL" id="MKIR01000022">
    <property type="protein sequence ID" value="OFI48980.1"/>
    <property type="molecule type" value="Genomic_DNA"/>
</dbReference>
<comment type="caution">
    <text evidence="1">The sequence shown here is derived from an EMBL/GenBank/DDBJ whole genome shotgun (WGS) entry which is preliminary data.</text>
</comment>
<evidence type="ECO:0000313" key="1">
    <source>
        <dbReference type="EMBL" id="OFI48980.1"/>
    </source>
</evidence>
<gene>
    <name evidence="1" type="ORF">BG261_04775</name>
</gene>
<accession>A0A1E8GL55</accession>
<organism evidence="1 2">
    <name type="scientific">Floricoccus tropicus</name>
    <dbReference type="NCBI Taxonomy" id="1859473"/>
    <lineage>
        <taxon>Bacteria</taxon>
        <taxon>Bacillati</taxon>
        <taxon>Bacillota</taxon>
        <taxon>Bacilli</taxon>
        <taxon>Lactobacillales</taxon>
        <taxon>Streptococcaceae</taxon>
        <taxon>Floricoccus</taxon>
    </lineage>
</organism>
<name>A0A1E8GL55_9LACT</name>
<evidence type="ECO:0000313" key="2">
    <source>
        <dbReference type="Proteomes" id="UP000178622"/>
    </source>
</evidence>
<dbReference type="STRING" id="1859473.BG261_04775"/>
<dbReference type="RefSeq" id="WP_070792601.1">
    <property type="nucleotide sequence ID" value="NZ_MKIR01000022.1"/>
</dbReference>
<proteinExistence type="predicted"/>
<reference evidence="2" key="1">
    <citation type="submission" date="2016-09" db="EMBL/GenBank/DDBJ databases">
        <title>Draft genome sequence of a novel species of the family Streptococcaceae isolated from flowers.</title>
        <authorList>
            <person name="Chuah L.-O."/>
            <person name="Yap K.-P."/>
            <person name="Thong K.L."/>
            <person name="Liong M.T."/>
            <person name="Ahmad R."/>
            <person name="Rusul G."/>
        </authorList>
    </citation>
    <scope>NUCLEOTIDE SEQUENCE [LARGE SCALE GENOMIC DNA]</scope>
    <source>
        <strain evidence="2">DF1</strain>
    </source>
</reference>
<keyword evidence="2" id="KW-1185">Reference proteome</keyword>
<dbReference type="AlphaFoldDB" id="A0A1E8GL55"/>